<dbReference type="GO" id="GO:0071973">
    <property type="term" value="P:bacterial-type flagellum-dependent cell motility"/>
    <property type="evidence" value="ECO:0007669"/>
    <property type="project" value="TreeGrafter"/>
</dbReference>
<evidence type="ECO:0000313" key="9">
    <source>
        <dbReference type="Proteomes" id="UP000254879"/>
    </source>
</evidence>
<accession>A0A378MJM6</accession>
<dbReference type="InterPro" id="IPR040026">
    <property type="entry name" value="FliD"/>
</dbReference>
<dbReference type="GO" id="GO:0007155">
    <property type="term" value="P:cell adhesion"/>
    <property type="evidence" value="ECO:0007669"/>
    <property type="project" value="InterPro"/>
</dbReference>
<keyword evidence="8" id="KW-0282">Flagellum</keyword>
<dbReference type="GO" id="GO:0005576">
    <property type="term" value="C:extracellular region"/>
    <property type="evidence" value="ECO:0007669"/>
    <property type="project" value="UniProtKB-SubCell"/>
</dbReference>
<evidence type="ECO:0000256" key="4">
    <source>
        <dbReference type="ARBA" id="ARBA00023143"/>
    </source>
</evidence>
<evidence type="ECO:0000259" key="6">
    <source>
        <dbReference type="Pfam" id="PF02465"/>
    </source>
</evidence>
<dbReference type="NCBIfam" id="NF005281">
    <property type="entry name" value="PRK06798.1"/>
    <property type="match status" value="1"/>
</dbReference>
<organism evidence="8 9">
    <name type="scientific">Listeria grayi</name>
    <name type="common">Listeria murrayi</name>
    <dbReference type="NCBI Taxonomy" id="1641"/>
    <lineage>
        <taxon>Bacteria</taxon>
        <taxon>Bacillati</taxon>
        <taxon>Bacillota</taxon>
        <taxon>Bacilli</taxon>
        <taxon>Bacillales</taxon>
        <taxon>Listeriaceae</taxon>
        <taxon>Listeria</taxon>
    </lineage>
</organism>
<evidence type="ECO:0000256" key="2">
    <source>
        <dbReference type="ARBA" id="ARBA00011255"/>
    </source>
</evidence>
<keyword evidence="8" id="KW-0969">Cilium</keyword>
<dbReference type="InterPro" id="IPR003481">
    <property type="entry name" value="FliD_N"/>
</dbReference>
<dbReference type="Pfam" id="PF02465">
    <property type="entry name" value="FliD_N"/>
    <property type="match status" value="1"/>
</dbReference>
<keyword evidence="3" id="KW-0175">Coiled coil</keyword>
<name>A0A378MJM6_LISGR</name>
<proteinExistence type="inferred from homology"/>
<keyword evidence="5" id="KW-0964">Secreted</keyword>
<comment type="function">
    <text evidence="5">Required for morphogenesis and for the elongation of the flagellar filament by facilitating polymerization of the flagellin monomers at the tip of growing filament. Forms a capping structure, which prevents flagellin subunits (transported through the central channel of the flagellum) from leaking out without polymerization at the distal end.</text>
</comment>
<reference evidence="8 9" key="1">
    <citation type="submission" date="2018-06" db="EMBL/GenBank/DDBJ databases">
        <authorList>
            <consortium name="Pathogen Informatics"/>
            <person name="Doyle S."/>
        </authorList>
    </citation>
    <scope>NUCLEOTIDE SEQUENCE [LARGE SCALE GENOMIC DNA]</scope>
    <source>
        <strain evidence="9">NCTC 10815</strain>
    </source>
</reference>
<dbReference type="PANTHER" id="PTHR30288">
    <property type="entry name" value="FLAGELLAR CAP/ASSEMBLY PROTEIN FLID"/>
    <property type="match status" value="1"/>
</dbReference>
<evidence type="ECO:0000313" key="8">
    <source>
        <dbReference type="EMBL" id="STY43945.1"/>
    </source>
</evidence>
<evidence type="ECO:0000259" key="7">
    <source>
        <dbReference type="Pfam" id="PF07195"/>
    </source>
</evidence>
<gene>
    <name evidence="8" type="primary">fliD</name>
    <name evidence="8" type="ORF">NCTC10815_01254</name>
</gene>
<comment type="similarity">
    <text evidence="1 5">Belongs to the FliD family.</text>
</comment>
<protein>
    <recommendedName>
        <fullName evidence="5">Flagellar hook-associated protein 2</fullName>
        <shortName evidence="5">HAP2</shortName>
    </recommendedName>
    <alternativeName>
        <fullName evidence="5">Flagellar cap protein</fullName>
    </alternativeName>
</protein>
<sequence>MSSSIIDSLLDPNQYYTQFIQLSQSTLESAKTPFQNQITTYQSTISTYNNLKAALANSLKVFNGFTTYASQTKLASSTNESAFSATSSSSGVNGSYSVEVTRLATSDTYNKSVQNIGAEIGLGGTITLNGKAITIDEKDTYKDVLNKINSSNAKVNAYTLGGNMVITANNTGKANAISFGGDQDLLAALGLETDSPNHLAAEDALLKINGADITSTTNKVSDIIPGVTLTLKKPTTQIETLTVQEQKDTQASAMITNFVNAYNQVLTVMNTYAGDGTSLQASTVDLATDRALNSIFKFTKNSSGIFDFGISVDKTGVLSIDSAKLEAKLAEDPTSAEKFFFGIGGFGDTLSQSFDKIYGATGIVSDETGSLNSEIAKLNTKINSITDRNTTMLDQITQQYTKWLTQMNNLRSSATVMDALIDGMNAGSKN</sequence>
<dbReference type="Pfam" id="PF07195">
    <property type="entry name" value="FliD_C"/>
    <property type="match status" value="1"/>
</dbReference>
<comment type="subcellular location">
    <subcellularLocation>
        <location evidence="5">Secreted</location>
    </subcellularLocation>
    <subcellularLocation>
        <location evidence="5">Bacterial flagellum</location>
    </subcellularLocation>
</comment>
<keyword evidence="4 5" id="KW-0975">Bacterial flagellum</keyword>
<dbReference type="GO" id="GO:0009421">
    <property type="term" value="C:bacterial-type flagellum filament cap"/>
    <property type="evidence" value="ECO:0007669"/>
    <property type="project" value="InterPro"/>
</dbReference>
<feature type="domain" description="Flagellar hook-associated protein 2 C-terminal" evidence="7">
    <location>
        <begin position="201"/>
        <end position="408"/>
    </location>
</feature>
<dbReference type="RefSeq" id="WP_115345795.1">
    <property type="nucleotide sequence ID" value="NZ_UGPG01000001.1"/>
</dbReference>
<dbReference type="PANTHER" id="PTHR30288:SF0">
    <property type="entry name" value="FLAGELLAR HOOK-ASSOCIATED PROTEIN 2"/>
    <property type="match status" value="1"/>
</dbReference>
<dbReference type="InterPro" id="IPR010809">
    <property type="entry name" value="FliD_C"/>
</dbReference>
<feature type="domain" description="Flagellar hook-associated protein 2 N-terminal" evidence="6">
    <location>
        <begin position="10"/>
        <end position="107"/>
    </location>
</feature>
<dbReference type="GO" id="GO:0009424">
    <property type="term" value="C:bacterial-type flagellum hook"/>
    <property type="evidence" value="ECO:0007669"/>
    <property type="project" value="UniProtKB-UniRule"/>
</dbReference>
<keyword evidence="8" id="KW-0966">Cell projection</keyword>
<dbReference type="Proteomes" id="UP000254879">
    <property type="component" value="Unassembled WGS sequence"/>
</dbReference>
<evidence type="ECO:0000256" key="5">
    <source>
        <dbReference type="RuleBase" id="RU362066"/>
    </source>
</evidence>
<dbReference type="AlphaFoldDB" id="A0A378MJM6"/>
<dbReference type="EMBL" id="UGPG01000001">
    <property type="protein sequence ID" value="STY43945.1"/>
    <property type="molecule type" value="Genomic_DNA"/>
</dbReference>
<comment type="subunit">
    <text evidence="2 5">Homopentamer.</text>
</comment>
<evidence type="ECO:0000256" key="1">
    <source>
        <dbReference type="ARBA" id="ARBA00009764"/>
    </source>
</evidence>
<evidence type="ECO:0000256" key="3">
    <source>
        <dbReference type="ARBA" id="ARBA00023054"/>
    </source>
</evidence>